<keyword evidence="1" id="KW-1133">Transmembrane helix</keyword>
<keyword evidence="1" id="KW-0472">Membrane</keyword>
<dbReference type="Pfam" id="PF07155">
    <property type="entry name" value="ECF-ribofla_trS"/>
    <property type="match status" value="1"/>
</dbReference>
<evidence type="ECO:0000313" key="3">
    <source>
        <dbReference type="Proteomes" id="UP001059480"/>
    </source>
</evidence>
<comment type="caution">
    <text evidence="2">The sequence shown here is derived from an EMBL/GenBank/DDBJ whole genome shotgun (WGS) entry which is preliminary data.</text>
</comment>
<dbReference type="Gene3D" id="1.10.1760.20">
    <property type="match status" value="1"/>
</dbReference>
<feature type="transmembrane region" description="Helical" evidence="1">
    <location>
        <begin position="87"/>
        <end position="105"/>
    </location>
</feature>
<organism evidence="2 3">
    <name type="scientific">Granulicatella seriolae</name>
    <dbReference type="NCBI Taxonomy" id="2967226"/>
    <lineage>
        <taxon>Bacteria</taxon>
        <taxon>Bacillati</taxon>
        <taxon>Bacillota</taxon>
        <taxon>Bacilli</taxon>
        <taxon>Lactobacillales</taxon>
        <taxon>Carnobacteriaceae</taxon>
        <taxon>Granulicatella</taxon>
    </lineage>
</organism>
<keyword evidence="3" id="KW-1185">Reference proteome</keyword>
<sequence>MYKTKQSNHTFQLIEISLYAALIIIGIYFFRFPMPSAISNSFVHMGNALVAVGALLMGSKRGAIAASIGLLIFDITAGYATSAPFTVLESLIVILMIHLVFFKLLKGNDKPANIIITGIVAALTKLVVIYIKFLLAQMALGLNVTAAMIVAFSALPASVFTAFVTAILVPILYFPMKRVVERFHPVGQ</sequence>
<feature type="transmembrane region" description="Helical" evidence="1">
    <location>
        <begin position="12"/>
        <end position="31"/>
    </location>
</feature>
<evidence type="ECO:0000256" key="1">
    <source>
        <dbReference type="SAM" id="Phobius"/>
    </source>
</evidence>
<proteinExistence type="predicted"/>
<gene>
    <name evidence="2" type="ORF">NPA36_01005</name>
</gene>
<reference evidence="2" key="2">
    <citation type="journal article" date="2023" name="Curr. Microbiol.">
        <title>Granulicatella seriolae sp. nov., a Novel Facultative Anaerobe Isolated from Yellowtail Marine Fish.</title>
        <authorList>
            <person name="Lee M."/>
            <person name="Choi Y.J."/>
            <person name="Farooq A."/>
            <person name="Jeong J.B."/>
            <person name="Jung M.Y."/>
        </authorList>
    </citation>
    <scope>NUCLEOTIDE SEQUENCE</scope>
    <source>
        <strain evidence="2">S8</strain>
    </source>
</reference>
<feature type="transmembrane region" description="Helical" evidence="1">
    <location>
        <begin position="112"/>
        <end position="135"/>
    </location>
</feature>
<keyword evidence="1" id="KW-0812">Transmembrane</keyword>
<evidence type="ECO:0000313" key="2">
    <source>
        <dbReference type="EMBL" id="MCQ9209145.1"/>
    </source>
</evidence>
<reference evidence="2" key="1">
    <citation type="submission" date="2022-07" db="EMBL/GenBank/DDBJ databases">
        <authorList>
            <person name="Jung M.-Y."/>
            <person name="Lee M."/>
        </authorList>
    </citation>
    <scope>NUCLEOTIDE SEQUENCE</scope>
    <source>
        <strain evidence="2">S8</strain>
    </source>
</reference>
<dbReference type="EMBL" id="JANHNZ010000001">
    <property type="protein sequence ID" value="MCQ9209145.1"/>
    <property type="molecule type" value="Genomic_DNA"/>
</dbReference>
<name>A0ABT1WKT1_9LACT</name>
<dbReference type="Proteomes" id="UP001059480">
    <property type="component" value="Unassembled WGS sequence"/>
</dbReference>
<accession>A0ABT1WKT1</accession>
<feature type="transmembrane region" description="Helical" evidence="1">
    <location>
        <begin position="147"/>
        <end position="174"/>
    </location>
</feature>
<protein>
    <submittedName>
        <fullName evidence="2">ECF transporter S component</fullName>
    </submittedName>
</protein>
<dbReference type="RefSeq" id="WP_256944253.1">
    <property type="nucleotide sequence ID" value="NZ_JANHNZ010000001.1"/>
</dbReference>
<dbReference type="InterPro" id="IPR009825">
    <property type="entry name" value="ECF_substrate-spec-like"/>
</dbReference>
<reference evidence="2" key="3">
    <citation type="journal article" date="2023" name="Microbiol. Resour. Announc.">
        <title>Draft Genome Sequence of Granulicatella sp. Strain S8, Isolated from a Marine Fish, Seriola quinqueradiata.</title>
        <authorList>
            <person name="Lee M."/>
            <person name="Farooq A."/>
            <person name="Jeong J.B."/>
            <person name="Jung M.Y."/>
        </authorList>
    </citation>
    <scope>NUCLEOTIDE SEQUENCE</scope>
    <source>
        <strain evidence="2">S8</strain>
    </source>
</reference>